<organism evidence="1 2">
    <name type="scientific">Phycisphaera mikurensis (strain NBRC 102666 / KCTC 22515 / FYK2301M01)</name>
    <dbReference type="NCBI Taxonomy" id="1142394"/>
    <lineage>
        <taxon>Bacteria</taxon>
        <taxon>Pseudomonadati</taxon>
        <taxon>Planctomycetota</taxon>
        <taxon>Phycisphaerae</taxon>
        <taxon>Phycisphaerales</taxon>
        <taxon>Phycisphaeraceae</taxon>
        <taxon>Phycisphaera</taxon>
    </lineage>
</organism>
<protein>
    <submittedName>
        <fullName evidence="1">Uncharacterized protein</fullName>
    </submittedName>
</protein>
<dbReference type="AlphaFoldDB" id="I0IH04"/>
<dbReference type="EMBL" id="AP012338">
    <property type="protein sequence ID" value="BAM04542.1"/>
    <property type="molecule type" value="Genomic_DNA"/>
</dbReference>
<dbReference type="eggNOG" id="COG0489">
    <property type="taxonomic scope" value="Bacteria"/>
</dbReference>
<dbReference type="STRING" id="1142394.PSMK_23830"/>
<evidence type="ECO:0000313" key="2">
    <source>
        <dbReference type="Proteomes" id="UP000007881"/>
    </source>
</evidence>
<name>I0IH04_PHYMF</name>
<dbReference type="Pfam" id="PF24404">
    <property type="entry name" value="nSTAND_NTPase7"/>
    <property type="match status" value="1"/>
</dbReference>
<keyword evidence="2" id="KW-1185">Reference proteome</keyword>
<proteinExistence type="predicted"/>
<sequence>MQYHTMSDPDPAWQSAIADRNAVLWITLGGAKLPGTSVDVYARLLAQSWNSIYFEDGSLLDRCFADAENLAEELSFKLRRLDGQDNELARLTGNRIGIYVPPLADPVEDPAGFATRLDMFRRVPQTSTVFVISDGAAEDLSLVSQASRMLPDGMREVVILGGKRPAEGPRAKRAVHWTAEAATLAAFAREAVEAADSNELRVRVRSGTGVADVNLTKALDLSYPITDRFQIVRAAELTAEVEATEELVQTLLTATGFDTRPYAAGIVYNRNGAILHDVRRALKKFERVGPEATSTLWIDAEPASGATTALRQLAFDLARDGFPVLVADPATVDFDFQQVVAFLKSTREVATDQSDSRLGEYPWVILFDAEHVARSAEFVTGLANGLRKRRQAAAVVAVRPHVLSDNSGRIKASGPSTSLGHPLHNLILQSEAEAFGEHLNKFLPLNRKRSSQEWGKFCREAERLTGTGKQSLFWVAIRFWLLRMPNAEEPLRQWLARSLQVVLEGSEARMMAVIATAVLSRYRLPLPLRLLTPDERVEIRDVAKREAQGLGLRELEEERRSFISFPHPMIADEILRICLAEPAVLGSLGVSQCSGLLDLQLHVIEKLIPRDSMGYAEVIPILEELVTTALRVDPRSAPSNYAERERIVLMLELAPDSVFDSSEVFLHHLAISRRHLAADPPPTAFWEDPAAVCEQLELAESHLKEAIDLGLDRENESQEKPLNLYVSLALTLAVRAEFERKIGRSDEGDRFAESAQARYLQAQAIDPDNTYVLENYARLKIRQARETTESSERLELLADAISLLDWEMAVDDRNDREEVALEEMVRAYSMLEHDTGLASVRALASTGAEAASVVIARLLAYPDRFSNQTQEEPRLKEAIDLLKRIDPATASWRSRILLHELQALNDPYGFAARLEPLEELDALGEFPWPLKLLYERAILLYQLGEHKRGSEHFQILRDSISSRSSAVFIPDELRFLADPRDEFRSALLTSLRVTKTTDAGSSYRGIPEGWGSTEVTFRPYLFPRQNIRRNDDLDCIIQFTTFGPQAVPRSEIQYGKA</sequence>
<dbReference type="eggNOG" id="COG2188">
    <property type="taxonomic scope" value="Bacteria"/>
</dbReference>
<dbReference type="HOGENOM" id="CLU_010137_0_0_0"/>
<gene>
    <name evidence="1" type="ordered locus">PSMK_23830</name>
</gene>
<evidence type="ECO:0000313" key="1">
    <source>
        <dbReference type="EMBL" id="BAM04542.1"/>
    </source>
</evidence>
<dbReference type="Proteomes" id="UP000007881">
    <property type="component" value="Chromosome"/>
</dbReference>
<dbReference type="OrthoDB" id="9157322at2"/>
<dbReference type="RefSeq" id="WP_014437755.1">
    <property type="nucleotide sequence ID" value="NC_017080.1"/>
</dbReference>
<dbReference type="KEGG" id="phm:PSMK_23830"/>
<reference evidence="1 2" key="1">
    <citation type="submission" date="2012-02" db="EMBL/GenBank/DDBJ databases">
        <title>Complete genome sequence of Phycisphaera mikurensis NBRC 102666.</title>
        <authorList>
            <person name="Ankai A."/>
            <person name="Hosoyama A."/>
            <person name="Terui Y."/>
            <person name="Sekine M."/>
            <person name="Fukai R."/>
            <person name="Kato Y."/>
            <person name="Nakamura S."/>
            <person name="Yamada-Narita S."/>
            <person name="Kawakoshi A."/>
            <person name="Fukunaga Y."/>
            <person name="Yamazaki S."/>
            <person name="Fujita N."/>
        </authorList>
    </citation>
    <scope>NUCLEOTIDE SEQUENCE [LARGE SCALE GENOMIC DNA]</scope>
    <source>
        <strain evidence="2">NBRC 102666 / KCTC 22515 / FYK2301M01</strain>
    </source>
</reference>
<accession>I0IH04</accession>